<dbReference type="PATRIC" id="fig|1125712.3.peg.778"/>
<feature type="compositionally biased region" description="Low complexity" evidence="1">
    <location>
        <begin position="111"/>
        <end position="125"/>
    </location>
</feature>
<dbReference type="AlphaFoldDB" id="U2TTA2"/>
<reference evidence="3 4" key="1">
    <citation type="submission" date="2013-08" db="EMBL/GenBank/DDBJ databases">
        <authorList>
            <person name="Durkin A.S."/>
            <person name="Haft D.R."/>
            <person name="McCorrison J."/>
            <person name="Torralba M."/>
            <person name="Gillis M."/>
            <person name="Haft D.H."/>
            <person name="Methe B."/>
            <person name="Sutton G."/>
            <person name="Nelson K.E."/>
        </authorList>
    </citation>
    <scope>NUCLEOTIDE SEQUENCE [LARGE SCALE GENOMIC DNA]</scope>
    <source>
        <strain evidence="3 4">F0195</strain>
    </source>
</reference>
<dbReference type="EMBL" id="AWEZ01000030">
    <property type="protein sequence ID" value="ERL09298.1"/>
    <property type="molecule type" value="Genomic_DNA"/>
</dbReference>
<evidence type="ECO:0000313" key="4">
    <source>
        <dbReference type="Proteomes" id="UP000016638"/>
    </source>
</evidence>
<dbReference type="OrthoDB" id="3193217at2"/>
<gene>
    <name evidence="3" type="ORF">HMPREF1316_1838</name>
</gene>
<name>U2TTA2_9ACTN</name>
<accession>U2TTA2</accession>
<comment type="caution">
    <text evidence="3">The sequence shown here is derived from an EMBL/GenBank/DDBJ whole genome shotgun (WGS) entry which is preliminary data.</text>
</comment>
<keyword evidence="4" id="KW-1185">Reference proteome</keyword>
<keyword evidence="2" id="KW-0472">Membrane</keyword>
<keyword evidence="2" id="KW-1133">Transmembrane helix</keyword>
<protein>
    <submittedName>
        <fullName evidence="3">Uncharacterized protein</fullName>
    </submittedName>
</protein>
<proteinExistence type="predicted"/>
<evidence type="ECO:0000313" key="3">
    <source>
        <dbReference type="EMBL" id="ERL09298.1"/>
    </source>
</evidence>
<organism evidence="3 4">
    <name type="scientific">Olsenella profusa F0195</name>
    <dbReference type="NCBI Taxonomy" id="1125712"/>
    <lineage>
        <taxon>Bacteria</taxon>
        <taxon>Bacillati</taxon>
        <taxon>Actinomycetota</taxon>
        <taxon>Coriobacteriia</taxon>
        <taxon>Coriobacteriales</taxon>
        <taxon>Atopobiaceae</taxon>
        <taxon>Olsenella</taxon>
    </lineage>
</organism>
<feature type="region of interest" description="Disordered" evidence="1">
    <location>
        <begin position="66"/>
        <end position="194"/>
    </location>
</feature>
<feature type="transmembrane region" description="Helical" evidence="2">
    <location>
        <begin position="6"/>
        <end position="31"/>
    </location>
</feature>
<dbReference type="eggNOG" id="ENOG5031UYH">
    <property type="taxonomic scope" value="Bacteria"/>
</dbReference>
<dbReference type="Proteomes" id="UP000016638">
    <property type="component" value="Unassembled WGS sequence"/>
</dbReference>
<dbReference type="RefSeq" id="WP_021725655.1">
    <property type="nucleotide sequence ID" value="NZ_AWEZ01000030.1"/>
</dbReference>
<keyword evidence="2" id="KW-0812">Transmembrane</keyword>
<sequence length="194" mass="19885">MTANLLGTISTVLLVLAVLLVIAAALMFFAFDIRAVRDELTGRTAERAIATMRAESWALRRSRERSARALTADGPDAPEGEGSGSLHLRKVRSQRSQDTSAGDEAGTTLLSDAGTGSDSDETGTTLLSADASDADETGTTLLANEGTGADEAGTTLLSADAPASADEAGTTLLSGDEAMTTLLSDQPSHEEGAQ</sequence>
<dbReference type="STRING" id="1125712.HMPREF1316_1838"/>
<evidence type="ECO:0000256" key="1">
    <source>
        <dbReference type="SAM" id="MobiDB-lite"/>
    </source>
</evidence>
<evidence type="ECO:0000256" key="2">
    <source>
        <dbReference type="SAM" id="Phobius"/>
    </source>
</evidence>